<organism evidence="1 2">
    <name type="scientific">Tetraparma gracilis</name>
    <dbReference type="NCBI Taxonomy" id="2962635"/>
    <lineage>
        <taxon>Eukaryota</taxon>
        <taxon>Sar</taxon>
        <taxon>Stramenopiles</taxon>
        <taxon>Ochrophyta</taxon>
        <taxon>Bolidophyceae</taxon>
        <taxon>Parmales</taxon>
        <taxon>Triparmaceae</taxon>
        <taxon>Tetraparma</taxon>
    </lineage>
</organism>
<gene>
    <name evidence="1" type="ORF">TeGR_g782</name>
</gene>
<keyword evidence="2" id="KW-1185">Reference proteome</keyword>
<evidence type="ECO:0000313" key="2">
    <source>
        <dbReference type="Proteomes" id="UP001165060"/>
    </source>
</evidence>
<comment type="caution">
    <text evidence="1">The sequence shown here is derived from an EMBL/GenBank/DDBJ whole genome shotgun (WGS) entry which is preliminary data.</text>
</comment>
<name>A0ABQ6MY40_9STRA</name>
<evidence type="ECO:0000313" key="1">
    <source>
        <dbReference type="EMBL" id="GMI35062.1"/>
    </source>
</evidence>
<accession>A0ABQ6MY40</accession>
<reference evidence="1 2" key="1">
    <citation type="journal article" date="2023" name="Commun. Biol.">
        <title>Genome analysis of Parmales, the sister group of diatoms, reveals the evolutionary specialization of diatoms from phago-mixotrophs to photoautotrophs.</title>
        <authorList>
            <person name="Ban H."/>
            <person name="Sato S."/>
            <person name="Yoshikawa S."/>
            <person name="Yamada K."/>
            <person name="Nakamura Y."/>
            <person name="Ichinomiya M."/>
            <person name="Sato N."/>
            <person name="Blanc-Mathieu R."/>
            <person name="Endo H."/>
            <person name="Kuwata A."/>
            <person name="Ogata H."/>
        </authorList>
    </citation>
    <scope>NUCLEOTIDE SEQUENCE [LARGE SCALE GENOMIC DNA]</scope>
</reference>
<sequence length="221" mass="23317">MPSSSAPAPDPPPPNDLWYWDAVEADVVYTPSLPKASRSGGGWLDVPPVVVSAAGLGAVLDSAYLSAITHRTKLLESTGLTRRESLIMAHSTLLPTLPAEVVPEGEPPLLLLHLLATLVSLALTYVPSHPSRFSFVSFLLEPPPSSFLSSLLPSVLPALPRQIAGALPLLCSLLPLSLLHSVAKPLHLPPAAHDLINCAFAAHWLSKTTLLTTVLSHALAT</sequence>
<dbReference type="EMBL" id="BRYB01000670">
    <property type="protein sequence ID" value="GMI35062.1"/>
    <property type="molecule type" value="Genomic_DNA"/>
</dbReference>
<feature type="non-terminal residue" evidence="1">
    <location>
        <position position="221"/>
    </location>
</feature>
<dbReference type="Proteomes" id="UP001165060">
    <property type="component" value="Unassembled WGS sequence"/>
</dbReference>
<protein>
    <submittedName>
        <fullName evidence="1">Uncharacterized protein</fullName>
    </submittedName>
</protein>
<proteinExistence type="predicted"/>